<dbReference type="Pfam" id="PF13487">
    <property type="entry name" value="HD_5"/>
    <property type="match status" value="1"/>
</dbReference>
<keyword evidence="3" id="KW-1185">Reference proteome</keyword>
<gene>
    <name evidence="2" type="ORF">GCM10007877_30050</name>
</gene>
<dbReference type="PROSITE" id="PS51832">
    <property type="entry name" value="HD_GYP"/>
    <property type="match status" value="1"/>
</dbReference>
<evidence type="ECO:0000313" key="3">
    <source>
        <dbReference type="Proteomes" id="UP001156870"/>
    </source>
</evidence>
<dbReference type="EMBL" id="BSPD01000073">
    <property type="protein sequence ID" value="GLS27286.1"/>
    <property type="molecule type" value="Genomic_DNA"/>
</dbReference>
<protein>
    <recommendedName>
        <fullName evidence="1">HD-GYP domain-containing protein</fullName>
    </recommendedName>
</protein>
<dbReference type="PANTHER" id="PTHR43155:SF2">
    <property type="entry name" value="CYCLIC DI-GMP PHOSPHODIESTERASE PA4108"/>
    <property type="match status" value="1"/>
</dbReference>
<dbReference type="Gene3D" id="1.10.3210.10">
    <property type="entry name" value="Hypothetical protein af1432"/>
    <property type="match status" value="1"/>
</dbReference>
<dbReference type="SUPFAM" id="SSF109604">
    <property type="entry name" value="HD-domain/PDEase-like"/>
    <property type="match status" value="1"/>
</dbReference>
<dbReference type="PANTHER" id="PTHR43155">
    <property type="entry name" value="CYCLIC DI-GMP PHOSPHODIESTERASE PA4108-RELATED"/>
    <property type="match status" value="1"/>
</dbReference>
<dbReference type="CDD" id="cd00077">
    <property type="entry name" value="HDc"/>
    <property type="match status" value="1"/>
</dbReference>
<accession>A0AA37T7T0</accession>
<comment type="caution">
    <text evidence="2">The sequence shown here is derived from an EMBL/GenBank/DDBJ whole genome shotgun (WGS) entry which is preliminary data.</text>
</comment>
<dbReference type="InterPro" id="IPR037522">
    <property type="entry name" value="HD_GYP_dom"/>
</dbReference>
<dbReference type="Proteomes" id="UP001156870">
    <property type="component" value="Unassembled WGS sequence"/>
</dbReference>
<dbReference type="GO" id="GO:0008081">
    <property type="term" value="F:phosphoric diester hydrolase activity"/>
    <property type="evidence" value="ECO:0007669"/>
    <property type="project" value="UniProtKB-ARBA"/>
</dbReference>
<organism evidence="2 3">
    <name type="scientific">Marinibactrum halimedae</name>
    <dbReference type="NCBI Taxonomy" id="1444977"/>
    <lineage>
        <taxon>Bacteria</taxon>
        <taxon>Pseudomonadati</taxon>
        <taxon>Pseudomonadota</taxon>
        <taxon>Gammaproteobacteria</taxon>
        <taxon>Cellvibrionales</taxon>
        <taxon>Cellvibrionaceae</taxon>
        <taxon>Marinibactrum</taxon>
    </lineage>
</organism>
<evidence type="ECO:0000313" key="2">
    <source>
        <dbReference type="EMBL" id="GLS27286.1"/>
    </source>
</evidence>
<dbReference type="RefSeq" id="WP_232593808.1">
    <property type="nucleotide sequence ID" value="NZ_BSPD01000073.1"/>
</dbReference>
<sequence>MSTPGNGFYSAHLAHVNENNAVICTEDIHNQQGALLLKKGSRFNVDKARIIAQHKLSKPIEQSINIENSVSGKELYQFMLQLAPSAPGLAPIISGDENYCYALNEACQLYDKHLLLRQKLTVMSERFPKLYQKAIFGALTALSIGKELLSTKVITSEACQAAVIAALFRDVGFLHINPDFIEAHEITPEITRQKQAHPVIASKILEMIPSLPKSISEAALNHHESTDGTGYPKGKFGSELSVASQIVAISDTIIDFYARYAEHGEYTNTLISSALMFNQGVHFQKVHNAAARLVKRFPNAHCHLPENCPTHQYITERHTLLYHHFIELRDFTWFVLDDIAHSKKRNAIASLIGRMSISINSSGVLQPEYQVWLENTCSFSNREDQHLIWRSEVIYDEISMQLDQLKRLLAEAAPMQWKEKYETQKEMNLKKYRVNMNNSNNVA</sequence>
<name>A0AA37T7T0_9GAMM</name>
<feature type="domain" description="HD-GYP" evidence="1">
    <location>
        <begin position="109"/>
        <end position="306"/>
    </location>
</feature>
<proteinExistence type="predicted"/>
<dbReference type="InterPro" id="IPR003607">
    <property type="entry name" value="HD/PDEase_dom"/>
</dbReference>
<evidence type="ECO:0000259" key="1">
    <source>
        <dbReference type="PROSITE" id="PS51832"/>
    </source>
</evidence>
<reference evidence="2 3" key="1">
    <citation type="journal article" date="2014" name="Int. J. Syst. Evol. Microbiol.">
        <title>Complete genome sequence of Corynebacterium casei LMG S-19264T (=DSM 44701T), isolated from a smear-ripened cheese.</title>
        <authorList>
            <consortium name="US DOE Joint Genome Institute (JGI-PGF)"/>
            <person name="Walter F."/>
            <person name="Albersmeier A."/>
            <person name="Kalinowski J."/>
            <person name="Ruckert C."/>
        </authorList>
    </citation>
    <scope>NUCLEOTIDE SEQUENCE [LARGE SCALE GENOMIC DNA]</scope>
    <source>
        <strain evidence="2 3">NBRC 110095</strain>
    </source>
</reference>
<dbReference type="AlphaFoldDB" id="A0AA37T7T0"/>